<organism evidence="1 2">
    <name type="scientific">Candidatus Taylorbacteria bacterium RIFCSPHIGHO2_02_49_25</name>
    <dbReference type="NCBI Taxonomy" id="1802305"/>
    <lineage>
        <taxon>Bacteria</taxon>
        <taxon>Candidatus Tayloriibacteriota</taxon>
    </lineage>
</organism>
<evidence type="ECO:0000313" key="1">
    <source>
        <dbReference type="EMBL" id="OHA22647.1"/>
    </source>
</evidence>
<evidence type="ECO:0008006" key="3">
    <source>
        <dbReference type="Google" id="ProtNLM"/>
    </source>
</evidence>
<gene>
    <name evidence="1" type="ORF">A2W52_04325</name>
</gene>
<proteinExistence type="predicted"/>
<protein>
    <recommendedName>
        <fullName evidence="3">DUF3105 domain-containing protein</fullName>
    </recommendedName>
</protein>
<dbReference type="InterPro" id="IPR021454">
    <property type="entry name" value="DUF3105"/>
</dbReference>
<dbReference type="EMBL" id="MHRJ01000022">
    <property type="protein sequence ID" value="OHA22647.1"/>
    <property type="molecule type" value="Genomic_DNA"/>
</dbReference>
<dbReference type="Pfam" id="PF11303">
    <property type="entry name" value="DUF3105"/>
    <property type="match status" value="1"/>
</dbReference>
<accession>A0A1G2MFJ9</accession>
<name>A0A1G2MFJ9_9BACT</name>
<dbReference type="AlphaFoldDB" id="A0A1G2MFJ9"/>
<dbReference type="Proteomes" id="UP000176493">
    <property type="component" value="Unassembled WGS sequence"/>
</dbReference>
<comment type="caution">
    <text evidence="1">The sequence shown here is derived from an EMBL/GenBank/DDBJ whole genome shotgun (WGS) entry which is preliminary data.</text>
</comment>
<sequence length="178" mass="20076">MSKTIWILIILATLGFGGWGVVKLAKEDAPTGPDRSVFFPAQNREHIEVGAEHPAFSSNPPSGGWHYSLTAKKKFYDEPINDGYVIHNLEHGDIWITYHPRVSESVKDEIKQFAFPKVLISPREANETDIALVAWERVDAFNLDGGSVPEERINDFIKRYRDQGPEKIPLGVMEAIFN</sequence>
<evidence type="ECO:0000313" key="2">
    <source>
        <dbReference type="Proteomes" id="UP000176493"/>
    </source>
</evidence>
<reference evidence="1 2" key="1">
    <citation type="journal article" date="2016" name="Nat. Commun.">
        <title>Thousands of microbial genomes shed light on interconnected biogeochemical processes in an aquifer system.</title>
        <authorList>
            <person name="Anantharaman K."/>
            <person name="Brown C.T."/>
            <person name="Hug L.A."/>
            <person name="Sharon I."/>
            <person name="Castelle C.J."/>
            <person name="Probst A.J."/>
            <person name="Thomas B.C."/>
            <person name="Singh A."/>
            <person name="Wilkins M.J."/>
            <person name="Karaoz U."/>
            <person name="Brodie E.L."/>
            <person name="Williams K.H."/>
            <person name="Hubbard S.S."/>
            <person name="Banfield J.F."/>
        </authorList>
    </citation>
    <scope>NUCLEOTIDE SEQUENCE [LARGE SCALE GENOMIC DNA]</scope>
</reference>